<dbReference type="EMBL" id="JAGKQH010000010">
    <property type="protein sequence ID" value="KAG6590396.1"/>
    <property type="molecule type" value="Genomic_DNA"/>
</dbReference>
<name>A0AAV6N2D8_9ROSI</name>
<protein>
    <recommendedName>
        <fullName evidence="4">Major pollen allergen Ole e 6-like</fullName>
    </recommendedName>
</protein>
<organism evidence="2 3">
    <name type="scientific">Cucurbita argyrosperma subsp. sororia</name>
    <dbReference type="NCBI Taxonomy" id="37648"/>
    <lineage>
        <taxon>Eukaryota</taxon>
        <taxon>Viridiplantae</taxon>
        <taxon>Streptophyta</taxon>
        <taxon>Embryophyta</taxon>
        <taxon>Tracheophyta</taxon>
        <taxon>Spermatophyta</taxon>
        <taxon>Magnoliopsida</taxon>
        <taxon>eudicotyledons</taxon>
        <taxon>Gunneridae</taxon>
        <taxon>Pentapetalae</taxon>
        <taxon>rosids</taxon>
        <taxon>fabids</taxon>
        <taxon>Cucurbitales</taxon>
        <taxon>Cucurbitaceae</taxon>
        <taxon>Cucurbiteae</taxon>
        <taxon>Cucurbita</taxon>
    </lineage>
</organism>
<feature type="chain" id="PRO_5043775706" description="Major pollen allergen Ole e 6-like" evidence="1">
    <location>
        <begin position="25"/>
        <end position="89"/>
    </location>
</feature>
<comment type="caution">
    <text evidence="2">The sequence shown here is derived from an EMBL/GenBank/DDBJ whole genome shotgun (WGS) entry which is preliminary data.</text>
</comment>
<feature type="non-terminal residue" evidence="2">
    <location>
        <position position="1"/>
    </location>
</feature>
<evidence type="ECO:0008006" key="4">
    <source>
        <dbReference type="Google" id="ProtNLM"/>
    </source>
</evidence>
<gene>
    <name evidence="2" type="ORF">SDJN03_15819</name>
</gene>
<keyword evidence="1" id="KW-0732">Signal</keyword>
<dbReference type="AlphaFoldDB" id="A0AAV6N2D8"/>
<reference evidence="2 3" key="1">
    <citation type="journal article" date="2021" name="Hortic Res">
        <title>The domestication of Cucurbita argyrosperma as revealed by the genome of its wild relative.</title>
        <authorList>
            <person name="Barrera-Redondo J."/>
            <person name="Sanchez-de la Vega G."/>
            <person name="Aguirre-Liguori J.A."/>
            <person name="Castellanos-Morales G."/>
            <person name="Gutierrez-Guerrero Y.T."/>
            <person name="Aguirre-Dugua X."/>
            <person name="Aguirre-Planter E."/>
            <person name="Tenaillon M.I."/>
            <person name="Lira-Saade R."/>
            <person name="Eguiarte L.E."/>
        </authorList>
    </citation>
    <scope>NUCLEOTIDE SEQUENCE [LARGE SCALE GENOMIC DNA]</scope>
    <source>
        <strain evidence="2">JBR-2021</strain>
    </source>
</reference>
<feature type="signal peptide" evidence="1">
    <location>
        <begin position="1"/>
        <end position="24"/>
    </location>
</feature>
<proteinExistence type="predicted"/>
<dbReference type="Proteomes" id="UP000685013">
    <property type="component" value="Chromosome 10"/>
</dbReference>
<keyword evidence="3" id="KW-1185">Reference proteome</keyword>
<evidence type="ECO:0000313" key="2">
    <source>
        <dbReference type="EMBL" id="KAG6590396.1"/>
    </source>
</evidence>
<accession>A0AAV6N2D8</accession>
<evidence type="ECO:0000256" key="1">
    <source>
        <dbReference type="SAM" id="SignalP"/>
    </source>
</evidence>
<evidence type="ECO:0000313" key="3">
    <source>
        <dbReference type="Proteomes" id="UP000685013"/>
    </source>
</evidence>
<sequence>MGKKMMTVFLICVLLVNILQFSTADKTTAEMEAKMKSLFSDFGTVKEKLKTCIETCNKGCKGNNKCHSDCETNCGKKEVADKFNIKFPK</sequence>